<keyword evidence="2 7" id="KW-0997">Cell inner membrane</keyword>
<dbReference type="STRING" id="1232683.ADIMK_2811"/>
<comment type="subunit">
    <text evidence="7">Homodimer.</text>
</comment>
<feature type="topological domain" description="Cytoplasmic" evidence="7">
    <location>
        <begin position="43"/>
        <end position="275"/>
    </location>
</feature>
<dbReference type="InterPro" id="IPR050817">
    <property type="entry name" value="DjlA_DnaK_co-chaperone"/>
</dbReference>
<evidence type="ECO:0000256" key="5">
    <source>
        <dbReference type="ARBA" id="ARBA00023136"/>
    </source>
</evidence>
<dbReference type="SMART" id="SM00271">
    <property type="entry name" value="DnaJ"/>
    <property type="match status" value="1"/>
</dbReference>
<keyword evidence="4 7" id="KW-1133">Transmembrane helix</keyword>
<feature type="domain" description="J" evidence="9">
    <location>
        <begin position="209"/>
        <end position="275"/>
    </location>
</feature>
<evidence type="ECO:0000256" key="7">
    <source>
        <dbReference type="HAMAP-Rule" id="MF_01153"/>
    </source>
</evidence>
<dbReference type="CDD" id="cd06257">
    <property type="entry name" value="DnaJ"/>
    <property type="match status" value="1"/>
</dbReference>
<accession>A0A081FXN2</accession>
<dbReference type="PANTHER" id="PTHR24074">
    <property type="entry name" value="CO-CHAPERONE PROTEIN DJLA"/>
    <property type="match status" value="1"/>
</dbReference>
<evidence type="ECO:0000259" key="9">
    <source>
        <dbReference type="PROSITE" id="PS50076"/>
    </source>
</evidence>
<dbReference type="EMBL" id="JMQN01000040">
    <property type="protein sequence ID" value="KEA63287.1"/>
    <property type="molecule type" value="Genomic_DNA"/>
</dbReference>
<dbReference type="HAMAP" id="MF_01153">
    <property type="entry name" value="DjlA"/>
    <property type="match status" value="1"/>
</dbReference>
<dbReference type="SUPFAM" id="SSF46565">
    <property type="entry name" value="Chaperone J-domain"/>
    <property type="match status" value="1"/>
</dbReference>
<sequence length="275" mass="30632">MAGAESFGQLLYRHRTGLAIGALIGLFSGGFFGLLMGGALGFWLDRALRKGVSQYNPQQLFFRATFTVMGKVAKADGRVSETEISFAREVMARMNLSEEKRREAIECFSEGKRAEFDIASVLLPLGALLRHRSAVKLMFVEIQLQAAMADGEVSASEQVLLSEICRLLQFTPQEAQALLSRIRAEQAFREQSYRAHQNPEQFSGASLEQAYGVLGVESSATDAEVKKAWRKLMSQHHPDKLVSKGLPEEMIQLAKEQTQEIQAAYDLIRKSRGMR</sequence>
<dbReference type="OrthoDB" id="9782583at2"/>
<dbReference type="RefSeq" id="WP_036189323.1">
    <property type="nucleotide sequence ID" value="NZ_JMQN01000040.1"/>
</dbReference>
<comment type="domain">
    <text evidence="7">The transmembrane domain is a dimerization domain.</text>
</comment>
<dbReference type="CDD" id="cd07316">
    <property type="entry name" value="terB_like_DjlA"/>
    <property type="match status" value="1"/>
</dbReference>
<dbReference type="InterPro" id="IPR001623">
    <property type="entry name" value="DnaJ_domain"/>
</dbReference>
<dbReference type="InterPro" id="IPR036869">
    <property type="entry name" value="J_dom_sf"/>
</dbReference>
<keyword evidence="1 7" id="KW-1003">Cell membrane</keyword>
<evidence type="ECO:0000256" key="8">
    <source>
        <dbReference type="SAM" id="Phobius"/>
    </source>
</evidence>
<evidence type="ECO:0000256" key="1">
    <source>
        <dbReference type="ARBA" id="ARBA00022475"/>
    </source>
</evidence>
<evidence type="ECO:0000256" key="4">
    <source>
        <dbReference type="ARBA" id="ARBA00022989"/>
    </source>
</evidence>
<dbReference type="PATRIC" id="fig|1232683.4.peg.2766"/>
<dbReference type="Gene3D" id="1.10.3680.10">
    <property type="entry name" value="TerB-like"/>
    <property type="match status" value="1"/>
</dbReference>
<evidence type="ECO:0000256" key="6">
    <source>
        <dbReference type="ARBA" id="ARBA00023186"/>
    </source>
</evidence>
<evidence type="ECO:0000256" key="3">
    <source>
        <dbReference type="ARBA" id="ARBA00022692"/>
    </source>
</evidence>
<dbReference type="GO" id="GO:0005886">
    <property type="term" value="C:plasma membrane"/>
    <property type="evidence" value="ECO:0007669"/>
    <property type="project" value="UniProtKB-SubCell"/>
</dbReference>
<keyword evidence="6 7" id="KW-0143">Chaperone</keyword>
<dbReference type="Gene3D" id="1.10.287.110">
    <property type="entry name" value="DnaJ domain"/>
    <property type="match status" value="1"/>
</dbReference>
<evidence type="ECO:0000313" key="11">
    <source>
        <dbReference type="Proteomes" id="UP000028252"/>
    </source>
</evidence>
<keyword evidence="3 7" id="KW-0812">Transmembrane</keyword>
<dbReference type="Pfam" id="PF00226">
    <property type="entry name" value="DnaJ"/>
    <property type="match status" value="1"/>
</dbReference>
<dbReference type="Proteomes" id="UP000028252">
    <property type="component" value="Unassembled WGS sequence"/>
</dbReference>
<dbReference type="PROSITE" id="PS50076">
    <property type="entry name" value="DNAJ_2"/>
    <property type="match status" value="1"/>
</dbReference>
<dbReference type="NCBIfam" id="NF006948">
    <property type="entry name" value="PRK09430.1"/>
    <property type="match status" value="1"/>
</dbReference>
<dbReference type="PRINTS" id="PR00625">
    <property type="entry name" value="JDOMAIN"/>
</dbReference>
<keyword evidence="11" id="KW-1185">Reference proteome</keyword>
<comment type="caution">
    <text evidence="10">The sequence shown here is derived from an EMBL/GenBank/DDBJ whole genome shotgun (WGS) entry which is preliminary data.</text>
</comment>
<dbReference type="eggNOG" id="COG1076">
    <property type="taxonomic scope" value="Bacteria"/>
</dbReference>
<comment type="function">
    <text evidence="7">Regulatory DnaK co-chaperone. Direct interaction between DnaK and DjlA is needed for the induction of the wcaABCDE operon, involved in the synthesis of a colanic acid polysaccharide capsule, possibly through activation of the RcsB/RcsC phosphotransfer signaling pathway. The colanic acid capsule may help the bacterium survive conditions outside the host.</text>
</comment>
<gene>
    <name evidence="7" type="primary">djlA</name>
    <name evidence="10" type="ORF">ADIMK_2811</name>
</gene>
<dbReference type="GO" id="GO:0051087">
    <property type="term" value="F:protein-folding chaperone binding"/>
    <property type="evidence" value="ECO:0007669"/>
    <property type="project" value="InterPro"/>
</dbReference>
<proteinExistence type="inferred from homology"/>
<evidence type="ECO:0000256" key="2">
    <source>
        <dbReference type="ARBA" id="ARBA00022519"/>
    </source>
</evidence>
<reference evidence="10 11" key="1">
    <citation type="submission" date="2014-04" db="EMBL/GenBank/DDBJ databases">
        <title>Marinobacterium kochiensis sp. nov., isolated from sediment sample collected from Kochi backwaters in Kerala, India.</title>
        <authorList>
            <person name="Singh A."/>
            <person name="Pinnaka A.K."/>
        </authorList>
    </citation>
    <scope>NUCLEOTIDE SEQUENCE [LARGE SCALE GENOMIC DNA]</scope>
    <source>
        <strain evidence="10 11">AK27</strain>
    </source>
</reference>
<dbReference type="Pfam" id="PF05099">
    <property type="entry name" value="TerB"/>
    <property type="match status" value="1"/>
</dbReference>
<keyword evidence="5 7" id="KW-0472">Membrane</keyword>
<dbReference type="InterPro" id="IPR007791">
    <property type="entry name" value="DjlA_N"/>
</dbReference>
<dbReference type="InterPro" id="IPR023749">
    <property type="entry name" value="DjlA"/>
</dbReference>
<organism evidence="10 11">
    <name type="scientific">Marinobacterium lacunae</name>
    <dbReference type="NCBI Taxonomy" id="1232683"/>
    <lineage>
        <taxon>Bacteria</taxon>
        <taxon>Pseudomonadati</taxon>
        <taxon>Pseudomonadota</taxon>
        <taxon>Gammaproteobacteria</taxon>
        <taxon>Oceanospirillales</taxon>
        <taxon>Oceanospirillaceae</taxon>
        <taxon>Marinobacterium</taxon>
    </lineage>
</organism>
<evidence type="ECO:0000313" key="10">
    <source>
        <dbReference type="EMBL" id="KEA63287.1"/>
    </source>
</evidence>
<feature type="transmembrane region" description="Helical" evidence="8">
    <location>
        <begin position="20"/>
        <end position="44"/>
    </location>
</feature>
<dbReference type="SUPFAM" id="SSF158682">
    <property type="entry name" value="TerB-like"/>
    <property type="match status" value="1"/>
</dbReference>
<comment type="subcellular location">
    <subcellularLocation>
        <location evidence="7">Cell inner membrane</location>
        <topology evidence="7">Single-pass type III membrane protein</topology>
    </subcellularLocation>
</comment>
<name>A0A081FXN2_9GAMM</name>
<feature type="topological domain" description="Periplasmic" evidence="7">
    <location>
        <begin position="1"/>
        <end position="18"/>
    </location>
</feature>
<dbReference type="AlphaFoldDB" id="A0A081FXN2"/>
<protein>
    <recommendedName>
        <fullName evidence="7">Co-chaperone protein DjlA</fullName>
    </recommendedName>
</protein>
<dbReference type="InterPro" id="IPR029024">
    <property type="entry name" value="TerB-like"/>
</dbReference>